<evidence type="ECO:0000313" key="3">
    <source>
        <dbReference type="Proteomes" id="UP000029643"/>
    </source>
</evidence>
<evidence type="ECO:0000256" key="1">
    <source>
        <dbReference type="SAM" id="Phobius"/>
    </source>
</evidence>
<dbReference type="Proteomes" id="UP000029643">
    <property type="component" value="Unassembled WGS sequence"/>
</dbReference>
<comment type="caution">
    <text evidence="2">The sequence shown here is derived from an EMBL/GenBank/DDBJ whole genome shotgun (WGS) entry which is preliminary data.</text>
</comment>
<feature type="transmembrane region" description="Helical" evidence="1">
    <location>
        <begin position="104"/>
        <end position="122"/>
    </location>
</feature>
<gene>
    <name evidence="2" type="ORF">JCM19274_2944</name>
</gene>
<dbReference type="EMBL" id="BBNU01000039">
    <property type="protein sequence ID" value="GAL82665.1"/>
    <property type="molecule type" value="Genomic_DNA"/>
</dbReference>
<feature type="transmembrane region" description="Helical" evidence="1">
    <location>
        <begin position="76"/>
        <end position="97"/>
    </location>
</feature>
<evidence type="ECO:0000313" key="2">
    <source>
        <dbReference type="EMBL" id="GAL82665.1"/>
    </source>
</evidence>
<organism evidence="2 3">
    <name type="scientific">Algibacter lectus</name>
    <dbReference type="NCBI Taxonomy" id="221126"/>
    <lineage>
        <taxon>Bacteria</taxon>
        <taxon>Pseudomonadati</taxon>
        <taxon>Bacteroidota</taxon>
        <taxon>Flavobacteriia</taxon>
        <taxon>Flavobacteriales</taxon>
        <taxon>Flavobacteriaceae</taxon>
        <taxon>Algibacter</taxon>
    </lineage>
</organism>
<dbReference type="Pfam" id="PF06496">
    <property type="entry name" value="DUF1097"/>
    <property type="match status" value="1"/>
</dbReference>
<evidence type="ECO:0008006" key="4">
    <source>
        <dbReference type="Google" id="ProtNLM"/>
    </source>
</evidence>
<proteinExistence type="predicted"/>
<keyword evidence="1" id="KW-0812">Transmembrane</keyword>
<name>A0A090WZV7_9FLAO</name>
<keyword evidence="1" id="KW-1133">Transmembrane helix</keyword>
<sequence length="159" mass="17768">MKQFLTAITMGALGALAVFISFSFHWPTWILFITWLSYYIFGKSLKSALYTLIPITSGIFMGGISIQILGGFLSKYLGTIGFPIAVFIFITSLTYLAKIKLLSNIPAWFIGLIIFFGIHPAIEFKPILSLFIPIIVGFLFAFLNDLTADRIQKNKSVLK</sequence>
<protein>
    <recommendedName>
        <fullName evidence="4">DUF1097 domain-containing protein</fullName>
    </recommendedName>
</protein>
<feature type="transmembrane region" description="Helical" evidence="1">
    <location>
        <begin position="12"/>
        <end position="41"/>
    </location>
</feature>
<feature type="transmembrane region" description="Helical" evidence="1">
    <location>
        <begin position="128"/>
        <end position="146"/>
    </location>
</feature>
<keyword evidence="1" id="KW-0472">Membrane</keyword>
<accession>A0A090WZV7</accession>
<reference evidence="2 3" key="1">
    <citation type="journal article" date="2014" name="Genome Announc.">
        <title>Draft Genome Sequences of Marine Flavobacterium Algibacter lectus Strains SS8 and NR4.</title>
        <authorList>
            <person name="Takatani N."/>
            <person name="Nakanishi M."/>
            <person name="Meirelles P."/>
            <person name="Mino S."/>
            <person name="Suda W."/>
            <person name="Oshima K."/>
            <person name="Hattori M."/>
            <person name="Ohkuma M."/>
            <person name="Hosokawa M."/>
            <person name="Miyashita K."/>
            <person name="Thompson F.L."/>
            <person name="Niwa A."/>
            <person name="Sawabe T."/>
            <person name="Sawabe T."/>
        </authorList>
    </citation>
    <scope>NUCLEOTIDE SEQUENCE [LARGE SCALE GENOMIC DNA]</scope>
    <source>
        <strain evidence="3">JCM19274</strain>
    </source>
</reference>
<feature type="transmembrane region" description="Helical" evidence="1">
    <location>
        <begin position="48"/>
        <end position="70"/>
    </location>
</feature>
<dbReference type="InterPro" id="IPR009476">
    <property type="entry name" value="DUF1097"/>
</dbReference>
<dbReference type="RefSeq" id="WP_042501742.1">
    <property type="nucleotide sequence ID" value="NZ_BBNU01000039.1"/>
</dbReference>
<dbReference type="AlphaFoldDB" id="A0A090WZV7"/>